<comment type="similarity">
    <text evidence="2 6">Belongs to the CDC50/LEM3 family.</text>
</comment>
<proteinExistence type="inferred from homology"/>
<reference evidence="8" key="1">
    <citation type="submission" date="2021-01" db="EMBL/GenBank/DDBJ databases">
        <authorList>
            <person name="Corre E."/>
            <person name="Pelletier E."/>
            <person name="Niang G."/>
            <person name="Scheremetjew M."/>
            <person name="Finn R."/>
            <person name="Kale V."/>
            <person name="Holt S."/>
            <person name="Cochrane G."/>
            <person name="Meng A."/>
            <person name="Brown T."/>
            <person name="Cohen L."/>
        </authorList>
    </citation>
    <scope>NUCLEOTIDE SEQUENCE</scope>
    <source>
        <strain evidence="8">CCAP 955/1</strain>
    </source>
</reference>
<keyword evidence="4 7" id="KW-1133">Transmembrane helix</keyword>
<feature type="transmembrane region" description="Helical" evidence="7">
    <location>
        <begin position="30"/>
        <end position="51"/>
    </location>
</feature>
<evidence type="ECO:0000256" key="4">
    <source>
        <dbReference type="ARBA" id="ARBA00022989"/>
    </source>
</evidence>
<dbReference type="PANTHER" id="PTHR10926:SF0">
    <property type="entry name" value="CDC50, ISOFORM A"/>
    <property type="match status" value="1"/>
</dbReference>
<evidence type="ECO:0000256" key="5">
    <source>
        <dbReference type="ARBA" id="ARBA00023136"/>
    </source>
</evidence>
<evidence type="ECO:0000256" key="7">
    <source>
        <dbReference type="SAM" id="Phobius"/>
    </source>
</evidence>
<dbReference type="PANTHER" id="PTHR10926">
    <property type="entry name" value="CELL CYCLE CONTROL PROTEIN 50"/>
    <property type="match status" value="1"/>
</dbReference>
<evidence type="ECO:0000256" key="3">
    <source>
        <dbReference type="ARBA" id="ARBA00022692"/>
    </source>
</evidence>
<evidence type="ECO:0000256" key="1">
    <source>
        <dbReference type="ARBA" id="ARBA00004141"/>
    </source>
</evidence>
<dbReference type="GO" id="GO:0005886">
    <property type="term" value="C:plasma membrane"/>
    <property type="evidence" value="ECO:0007669"/>
    <property type="project" value="TreeGrafter"/>
</dbReference>
<keyword evidence="5 6" id="KW-0472">Membrane</keyword>
<dbReference type="GO" id="GO:0005794">
    <property type="term" value="C:Golgi apparatus"/>
    <property type="evidence" value="ECO:0007669"/>
    <property type="project" value="TreeGrafter"/>
</dbReference>
<evidence type="ECO:0000313" key="8">
    <source>
        <dbReference type="EMBL" id="CAE0286359.1"/>
    </source>
</evidence>
<gene>
    <name evidence="8" type="ORF">SELO1098_LOCUS15200</name>
</gene>
<protein>
    <recommendedName>
        <fullName evidence="9">Cell cycle control protein 50A</fullName>
    </recommendedName>
</protein>
<dbReference type="PIRSF" id="PIRSF015840">
    <property type="entry name" value="DUF284_TM_euk"/>
    <property type="match status" value="1"/>
</dbReference>
<dbReference type="AlphaFoldDB" id="A0A7S3H696"/>
<evidence type="ECO:0000256" key="2">
    <source>
        <dbReference type="ARBA" id="ARBA00009457"/>
    </source>
</evidence>
<comment type="subcellular location">
    <subcellularLocation>
        <location evidence="1">Membrane</location>
        <topology evidence="1">Multi-pass membrane protein</topology>
    </subcellularLocation>
</comment>
<dbReference type="EMBL" id="HBIC01030057">
    <property type="protein sequence ID" value="CAE0286359.1"/>
    <property type="molecule type" value="Transcribed_RNA"/>
</dbReference>
<organism evidence="8">
    <name type="scientific">Spumella elongata</name>
    <dbReference type="NCBI Taxonomy" id="89044"/>
    <lineage>
        <taxon>Eukaryota</taxon>
        <taxon>Sar</taxon>
        <taxon>Stramenopiles</taxon>
        <taxon>Ochrophyta</taxon>
        <taxon>Chrysophyceae</taxon>
        <taxon>Chromulinales</taxon>
        <taxon>Chromulinaceae</taxon>
        <taxon>Spumella</taxon>
    </lineage>
</organism>
<feature type="transmembrane region" description="Helical" evidence="7">
    <location>
        <begin position="324"/>
        <end position="345"/>
    </location>
</feature>
<keyword evidence="3 7" id="KW-0812">Transmembrane</keyword>
<dbReference type="GO" id="GO:0005783">
    <property type="term" value="C:endoplasmic reticulum"/>
    <property type="evidence" value="ECO:0007669"/>
    <property type="project" value="TreeGrafter"/>
</dbReference>
<dbReference type="Pfam" id="PF03381">
    <property type="entry name" value="CDC50"/>
    <property type="match status" value="1"/>
</dbReference>
<evidence type="ECO:0008006" key="9">
    <source>
        <dbReference type="Google" id="ProtNLM"/>
    </source>
</evidence>
<sequence length="363" mass="40397">MEQPVQSNRPPSDDFRQQKLKAWQPIMTPLKVVAIFVAIGVAFIPTGVSLMNSSNAIYEKRIMYDGSNQAVSCSISDQNEGKVCSLTFNFDEDADGPIYVYYELENFYQNHRRYVSSRDSLQLAGEAISKADLQTTCESFINNGSQLINPCGLIANSLFTDVFTLDNAASNPSTVSMDSSEIAWASDKEKFKQPQGFQSKVVTSTANTCAQEGLPDDCKYYQDPATGTQYYFHYPNDNTVQYLYESYPNHISPVVGVTDQHFKVWMRPAALPQFRKLYGKIDHNYKKGDTLTFTVTANFEVESFDGSKSLLISNLGEFGGKNPFLGVAYVVVGSISLMFALLFVVKQTVAPRAKADASLLNWT</sequence>
<accession>A0A7S3H696</accession>
<evidence type="ECO:0000256" key="6">
    <source>
        <dbReference type="PIRNR" id="PIRNR015840"/>
    </source>
</evidence>
<dbReference type="InterPro" id="IPR005045">
    <property type="entry name" value="CDC50/LEM3_fam"/>
</dbReference>
<name>A0A7S3H696_9STRA</name>